<dbReference type="PANTHER" id="PTHR22925">
    <property type="entry name" value="GLYCOSYL HYDROLASE 43 FAMILY MEMBER"/>
    <property type="match status" value="1"/>
</dbReference>
<dbReference type="EMBL" id="CACRZD030000010">
    <property type="protein sequence ID" value="CAA6667417.1"/>
    <property type="molecule type" value="Genomic_DNA"/>
</dbReference>
<dbReference type="SUPFAM" id="SSF75005">
    <property type="entry name" value="Arabinanase/levansucrase/invertase"/>
    <property type="match status" value="2"/>
</dbReference>
<feature type="compositionally biased region" description="Low complexity" evidence="1">
    <location>
        <begin position="208"/>
        <end position="264"/>
    </location>
</feature>
<keyword evidence="2" id="KW-0812">Transmembrane</keyword>
<keyword evidence="2" id="KW-1133">Transmembrane helix</keyword>
<evidence type="ECO:0000256" key="2">
    <source>
        <dbReference type="SAM" id="Phobius"/>
    </source>
</evidence>
<organism evidence="3">
    <name type="scientific">Spirodela intermedia</name>
    <name type="common">Intermediate duckweed</name>
    <dbReference type="NCBI Taxonomy" id="51605"/>
    <lineage>
        <taxon>Eukaryota</taxon>
        <taxon>Viridiplantae</taxon>
        <taxon>Streptophyta</taxon>
        <taxon>Embryophyta</taxon>
        <taxon>Tracheophyta</taxon>
        <taxon>Spermatophyta</taxon>
        <taxon>Magnoliopsida</taxon>
        <taxon>Liliopsida</taxon>
        <taxon>Araceae</taxon>
        <taxon>Lemnoideae</taxon>
        <taxon>Spirodela</taxon>
    </lineage>
</organism>
<dbReference type="Proteomes" id="UP001189122">
    <property type="component" value="Unassembled WGS sequence"/>
</dbReference>
<name>A0A7I8JB67_SPIIN</name>
<proteinExistence type="predicted"/>
<sequence length="452" mass="51538">MKIKNRHRKSFALRCCATMRFPLPIMVCSMVGCIMIIHFYMVSHRTDVEKSQARLRQISATRELGQTEEESFQLPPPRSRRSPRAIKRRGARKPPTVIDEFLDDSSELRSFFFPHRRTAVDPSKEGNDSMHFYPGRQWLDTEGNPIQAHGGGLLYVESTGTYYWYGENKDGPTYQAHRKASARVDIIGVNCYSSKDLWTWTNEGIVLSGKKQTPPTTSTKGTSSRGPRSSSMTEQGSTPPSAWRSASPPRGPSSTSTASVPTTARARHDRLQGRRRHRLPHLLLRRQQRAPRRAPHRRLPRRHRRHAPVLIGQRREAPAVFKHRGTYYMITSGCSGWAPNTAMVHAAETMMGPWETMGNPCAGGNKIFRATTFFSQGSFVVPLRGLPGWFIFMADRWNPSDLRDSRYVWLPVGVGGAADEPLEYSFGFPLWSRVSVYWHSRWRLPEGWRGFR</sequence>
<feature type="transmembrane region" description="Helical" evidence="2">
    <location>
        <begin position="21"/>
        <end position="41"/>
    </location>
</feature>
<keyword evidence="2" id="KW-0472">Membrane</keyword>
<dbReference type="Gene3D" id="2.115.10.20">
    <property type="entry name" value="Glycosyl hydrolase domain, family 43"/>
    <property type="match status" value="2"/>
</dbReference>
<feature type="compositionally biased region" description="Basic residues" evidence="1">
    <location>
        <begin position="265"/>
        <end position="281"/>
    </location>
</feature>
<gene>
    <name evidence="3" type="ORF">SI7747_10013810</name>
</gene>
<dbReference type="AlphaFoldDB" id="A0A7I8JB67"/>
<feature type="region of interest" description="Disordered" evidence="1">
    <location>
        <begin position="208"/>
        <end position="281"/>
    </location>
</feature>
<dbReference type="PROSITE" id="PS51257">
    <property type="entry name" value="PROKAR_LIPOPROTEIN"/>
    <property type="match status" value="1"/>
</dbReference>
<evidence type="ECO:0000313" key="4">
    <source>
        <dbReference type="Proteomes" id="UP001189122"/>
    </source>
</evidence>
<evidence type="ECO:0000256" key="1">
    <source>
        <dbReference type="SAM" id="MobiDB-lite"/>
    </source>
</evidence>
<feature type="region of interest" description="Disordered" evidence="1">
    <location>
        <begin position="60"/>
        <end position="93"/>
    </location>
</feature>
<evidence type="ECO:0000313" key="3">
    <source>
        <dbReference type="EMBL" id="CAA2628162.1"/>
    </source>
</evidence>
<dbReference type="InterPro" id="IPR023296">
    <property type="entry name" value="Glyco_hydro_beta-prop_sf"/>
</dbReference>
<reference evidence="3 4" key="1">
    <citation type="submission" date="2019-12" db="EMBL/GenBank/DDBJ databases">
        <authorList>
            <person name="Scholz U."/>
            <person name="Mascher M."/>
            <person name="Fiebig A."/>
        </authorList>
    </citation>
    <scope>NUCLEOTIDE SEQUENCE</scope>
</reference>
<feature type="compositionally biased region" description="Basic residues" evidence="1">
    <location>
        <begin position="78"/>
        <end position="92"/>
    </location>
</feature>
<dbReference type="PANTHER" id="PTHR22925:SF3">
    <property type="entry name" value="GLYCOSYL HYDROLASE FAMILY PROTEIN 43"/>
    <property type="match status" value="1"/>
</dbReference>
<accession>A0A7I8JB67</accession>
<protein>
    <submittedName>
        <fullName evidence="3">Uncharacterized protein</fullName>
    </submittedName>
</protein>
<dbReference type="EMBL" id="LR743597">
    <property type="protein sequence ID" value="CAA2628162.1"/>
    <property type="molecule type" value="Genomic_DNA"/>
</dbReference>
<keyword evidence="4" id="KW-1185">Reference proteome</keyword>